<accession>A0A5B8W6R7</accession>
<dbReference type="EMBL" id="CP042437">
    <property type="protein sequence ID" value="QEC79564.1"/>
    <property type="molecule type" value="Genomic_DNA"/>
</dbReference>
<dbReference type="PANTHER" id="PTHR36438:SF1">
    <property type="entry name" value="IRON-SULFUR CLUSTER REPAIR PROTEIN YTFE"/>
    <property type="match status" value="1"/>
</dbReference>
<dbReference type="AlphaFoldDB" id="A0A5B8W6R7"/>
<dbReference type="GO" id="GO:0005737">
    <property type="term" value="C:cytoplasm"/>
    <property type="evidence" value="ECO:0007669"/>
    <property type="project" value="UniProtKB-SubCell"/>
</dbReference>
<gene>
    <name evidence="3" type="ORF">FSB76_27775</name>
</gene>
<dbReference type="PANTHER" id="PTHR36438">
    <property type="entry name" value="IRON-SULFUR CLUSTER REPAIR PROTEIN YTFE"/>
    <property type="match status" value="1"/>
</dbReference>
<protein>
    <submittedName>
        <fullName evidence="3">DUF2249 domain-containing protein</fullName>
    </submittedName>
</protein>
<dbReference type="Pfam" id="PF04405">
    <property type="entry name" value="ScdA_N"/>
    <property type="match status" value="1"/>
</dbReference>
<comment type="subcellular location">
    <subcellularLocation>
        <location evidence="1">Cytoplasm</location>
    </subcellularLocation>
</comment>
<evidence type="ECO:0000313" key="4">
    <source>
        <dbReference type="Proteomes" id="UP000321362"/>
    </source>
</evidence>
<dbReference type="KEGG" id="mgk:FSB76_27775"/>
<proteinExistence type="predicted"/>
<dbReference type="InterPro" id="IPR018720">
    <property type="entry name" value="DUF2249"/>
</dbReference>
<dbReference type="InterPro" id="IPR019903">
    <property type="entry name" value="RIC_family"/>
</dbReference>
<dbReference type="Proteomes" id="UP000321362">
    <property type="component" value="Chromosome"/>
</dbReference>
<dbReference type="Gene3D" id="1.20.120.520">
    <property type="entry name" value="nmb1532 protein domain like"/>
    <property type="match status" value="1"/>
</dbReference>
<dbReference type="RefSeq" id="WP_147059285.1">
    <property type="nucleotide sequence ID" value="NZ_CP042437.1"/>
</dbReference>
<evidence type="ECO:0000256" key="1">
    <source>
        <dbReference type="ARBA" id="ARBA00004496"/>
    </source>
</evidence>
<evidence type="ECO:0000259" key="2">
    <source>
        <dbReference type="Pfam" id="PF10006"/>
    </source>
</evidence>
<sequence>MNRPETFDARMIDSGTMHIDIFERLSAMEIGQSVVIIHDQNLRPLYFRLQAECRQAFGWETLDDGPEAWRVQLTRKTPGANSETIGDMVSRDYRNAAVFKKLDVDFSCDGKRTLEQVCTDYYLNIDDLRTQLDICLTQPAVQTINLLSWAPAFLCRYLINLNHQYIKINTPFIAELAQKVAVGYKDSHPQIGRVSNLFFNAGEIMMRDILMEEASLFPDIVKLSECYNKDCLPAKDTTVDILTTFYDMMATHEKIAADFRLIRQLTNNYQVPRYVSSSYNILYKLLQEYEDDLLFNFHLENNLLLPKVITIRNKMRSMQIPH</sequence>
<dbReference type="Pfam" id="PF10006">
    <property type="entry name" value="DUF2249"/>
    <property type="match status" value="1"/>
</dbReference>
<name>A0A5B8W6R7_9SPHI</name>
<organism evidence="3 4">
    <name type="scientific">Mucilaginibacter ginsenosidivorax</name>
    <dbReference type="NCBI Taxonomy" id="862126"/>
    <lineage>
        <taxon>Bacteria</taxon>
        <taxon>Pseudomonadati</taxon>
        <taxon>Bacteroidota</taxon>
        <taxon>Sphingobacteriia</taxon>
        <taxon>Sphingobacteriales</taxon>
        <taxon>Sphingobacteriaceae</taxon>
        <taxon>Mucilaginibacter</taxon>
    </lineage>
</organism>
<reference evidence="3 4" key="1">
    <citation type="journal article" date="2013" name="J. Microbiol.">
        <title>Mucilaginibacter ginsenosidivorax sp. nov., with ginsenoside converting activity isolated from sediment.</title>
        <authorList>
            <person name="Kim J.K."/>
            <person name="Choi T.E."/>
            <person name="Liu Q.M."/>
            <person name="Park H.Y."/>
            <person name="Yi T.H."/>
            <person name="Yoon M.H."/>
            <person name="Kim S.C."/>
            <person name="Im W.T."/>
        </authorList>
    </citation>
    <scope>NUCLEOTIDE SEQUENCE [LARGE SCALE GENOMIC DNA]</scope>
    <source>
        <strain evidence="3 4">KHI28</strain>
    </source>
</reference>
<dbReference type="OrthoDB" id="9797132at2"/>
<keyword evidence="4" id="KW-1185">Reference proteome</keyword>
<feature type="domain" description="DUF2249" evidence="2">
    <location>
        <begin position="6"/>
        <end position="75"/>
    </location>
</feature>
<evidence type="ECO:0000313" key="3">
    <source>
        <dbReference type="EMBL" id="QEC79564.1"/>
    </source>
</evidence>